<comment type="caution">
    <text evidence="12">The sequence shown here is derived from an EMBL/GenBank/DDBJ whole genome shotgun (WGS) entry which is preliminary data.</text>
</comment>
<dbReference type="AlphaFoldDB" id="A0A8J8CA66"/>
<feature type="domain" description="TRASH" evidence="11">
    <location>
        <begin position="4"/>
        <end position="42"/>
    </location>
</feature>
<dbReference type="InterPro" id="IPR036412">
    <property type="entry name" value="HAD-like_sf"/>
</dbReference>
<dbReference type="InterPro" id="IPR023298">
    <property type="entry name" value="ATPase_P-typ_TM_dom_sf"/>
</dbReference>
<feature type="transmembrane region" description="Helical" evidence="10">
    <location>
        <begin position="290"/>
        <end position="311"/>
    </location>
</feature>
<dbReference type="PRINTS" id="PR00943">
    <property type="entry name" value="CUATPASE"/>
</dbReference>
<dbReference type="InterPro" id="IPR023214">
    <property type="entry name" value="HAD_sf"/>
</dbReference>
<dbReference type="FunFam" id="2.70.150.10:FF:000002">
    <property type="entry name" value="Copper-transporting ATPase 1, putative"/>
    <property type="match status" value="1"/>
</dbReference>
<dbReference type="GO" id="GO:0005507">
    <property type="term" value="F:copper ion binding"/>
    <property type="evidence" value="ECO:0007669"/>
    <property type="project" value="TreeGrafter"/>
</dbReference>
<evidence type="ECO:0000256" key="2">
    <source>
        <dbReference type="ARBA" id="ARBA00006024"/>
    </source>
</evidence>
<dbReference type="SFLD" id="SFLDG00002">
    <property type="entry name" value="C1.7:_P-type_atpase_like"/>
    <property type="match status" value="1"/>
</dbReference>
<dbReference type="SFLD" id="SFLDF00027">
    <property type="entry name" value="p-type_atpase"/>
    <property type="match status" value="1"/>
</dbReference>
<evidence type="ECO:0000256" key="1">
    <source>
        <dbReference type="ARBA" id="ARBA00004127"/>
    </source>
</evidence>
<evidence type="ECO:0000256" key="3">
    <source>
        <dbReference type="ARBA" id="ARBA00022692"/>
    </source>
</evidence>
<keyword evidence="5" id="KW-0547">Nucleotide-binding</keyword>
<dbReference type="Gene3D" id="3.40.50.1000">
    <property type="entry name" value="HAD superfamily/HAD-like"/>
    <property type="match status" value="1"/>
</dbReference>
<evidence type="ECO:0000256" key="6">
    <source>
        <dbReference type="ARBA" id="ARBA00022840"/>
    </source>
</evidence>
<feature type="transmembrane region" description="Helical" evidence="10">
    <location>
        <begin position="638"/>
        <end position="661"/>
    </location>
</feature>
<dbReference type="PROSITE" id="PS00154">
    <property type="entry name" value="ATPASE_E1_E2"/>
    <property type="match status" value="1"/>
</dbReference>
<sequence>MAKDPICGMYVDESTATLKSVVGNRSYYFCSSDCKQQFDQPILSWKRNRFLTLLSWGLAIPVFFLTYFIHFYGVFIIVAIFASIIQFGPGMRFYRGLADALKSRSSNMDTLIAVGTTTAYVYSLFLVLRDPFSTSLTVYFDTSALIIALIRTGSLMEELMKDRASEATRRLMDLQPRTARVIREGVEKTVPVEEVETGDTVIVRPGEIIPVDGIITEGSSEVDQSMVTGESIPVPVREGSEVIGGTVNTVGSFREKATSVGSDSTLSRIVELVSEAKEGRAAIQRLADVVSSYFVLIVSIAALVSSLFWYFVGHAGVTVAVLAFVSVIIVACPCALGIATPAALMVGAGKGAESGILFKGGDSLETSRKVSMVLLDKTGTITEGKPSVAQLMVAGGSGITEERFISLFALLEKYSEHPVAKAATAFASDRGIQPSEYTVQQFEAIAGYGIQGIIGGRIYWAGNPELADKHSATLDDRIVSFLHSQQQLGRTVVLFGCENTILGAVSFEDRMKPGAAETVGMLKEMKIGVAMVTGDDTAAADHVSKRAGIERYFARVKPDGKEKIVRELQKEGYTVAMVGDGINDAPSLAAADLGIAIGTGTDVAKAAGDVILMKGDPRDIVIALRLGRKTYAKIKQNLFWAFAYNTVLIPIAGGALVPFLGTGMYSYLPVAAAVAMAFSSTTVVSNSILLRLYNPSIPGVASA</sequence>
<dbReference type="PANTHER" id="PTHR43520:SF8">
    <property type="entry name" value="P-TYPE CU(+) TRANSPORTER"/>
    <property type="match status" value="1"/>
</dbReference>
<reference evidence="12" key="1">
    <citation type="submission" date="2021-04" db="EMBL/GenBank/DDBJ databases">
        <title>Genomic insights into ecological role and evolution of a novel Thermoplasmata order Candidatus Sysuiplasmatales.</title>
        <authorList>
            <person name="Yuan Y."/>
        </authorList>
    </citation>
    <scope>NUCLEOTIDE SEQUENCE</scope>
    <source>
        <strain evidence="12">YP2-bin.285</strain>
    </source>
</reference>
<dbReference type="InterPro" id="IPR001757">
    <property type="entry name" value="P_typ_ATPase"/>
</dbReference>
<gene>
    <name evidence="12" type="ORF">J9259_01400</name>
</gene>
<dbReference type="SUPFAM" id="SSF81665">
    <property type="entry name" value="Calcium ATPase, transmembrane domain M"/>
    <property type="match status" value="1"/>
</dbReference>
<dbReference type="PANTHER" id="PTHR43520">
    <property type="entry name" value="ATP7, ISOFORM B"/>
    <property type="match status" value="1"/>
</dbReference>
<evidence type="ECO:0000256" key="10">
    <source>
        <dbReference type="SAM" id="Phobius"/>
    </source>
</evidence>
<evidence type="ECO:0000256" key="4">
    <source>
        <dbReference type="ARBA" id="ARBA00022723"/>
    </source>
</evidence>
<evidence type="ECO:0000313" key="12">
    <source>
        <dbReference type="EMBL" id="MBX8631168.1"/>
    </source>
</evidence>
<dbReference type="Proteomes" id="UP000716004">
    <property type="component" value="Unassembled WGS sequence"/>
</dbReference>
<keyword evidence="6" id="KW-0067">ATP-binding</keyword>
<keyword evidence="8 10" id="KW-1133">Transmembrane helix</keyword>
<dbReference type="InterPro" id="IPR018303">
    <property type="entry name" value="ATPase_P-typ_P_site"/>
</dbReference>
<dbReference type="CDD" id="cd02094">
    <property type="entry name" value="P-type_ATPase_Cu-like"/>
    <property type="match status" value="1"/>
</dbReference>
<dbReference type="GO" id="GO:0043682">
    <property type="term" value="F:P-type divalent copper transporter activity"/>
    <property type="evidence" value="ECO:0007669"/>
    <property type="project" value="TreeGrafter"/>
</dbReference>
<keyword evidence="4" id="KW-0479">Metal-binding</keyword>
<dbReference type="GO" id="GO:0055070">
    <property type="term" value="P:copper ion homeostasis"/>
    <property type="evidence" value="ECO:0007669"/>
    <property type="project" value="TreeGrafter"/>
</dbReference>
<comment type="subcellular location">
    <subcellularLocation>
        <location evidence="1">Endomembrane system</location>
        <topology evidence="1">Multi-pass membrane protein</topology>
    </subcellularLocation>
</comment>
<keyword evidence="7" id="KW-1278">Translocase</keyword>
<dbReference type="InterPro" id="IPR059000">
    <property type="entry name" value="ATPase_P-type_domA"/>
</dbReference>
<dbReference type="InterPro" id="IPR044492">
    <property type="entry name" value="P_typ_ATPase_HD_dom"/>
</dbReference>
<dbReference type="Pfam" id="PF00122">
    <property type="entry name" value="E1-E2_ATPase"/>
    <property type="match status" value="1"/>
</dbReference>
<dbReference type="PRINTS" id="PR00119">
    <property type="entry name" value="CATATPASE"/>
</dbReference>
<dbReference type="InterPro" id="IPR023299">
    <property type="entry name" value="ATPase_P-typ_cyto_dom_N"/>
</dbReference>
<organism evidence="12 13">
    <name type="scientific">Candidatus Sysuiplasma superficiale</name>
    <dbReference type="NCBI Taxonomy" id="2823368"/>
    <lineage>
        <taxon>Archaea</taxon>
        <taxon>Methanobacteriati</taxon>
        <taxon>Thermoplasmatota</taxon>
        <taxon>Thermoplasmata</taxon>
        <taxon>Candidatus Sysuiplasmatales</taxon>
        <taxon>Candidatus Sysuiplasmataceae</taxon>
        <taxon>Candidatus Sysuiplasma</taxon>
    </lineage>
</organism>
<feature type="transmembrane region" description="Helical" evidence="10">
    <location>
        <begin position="317"/>
        <end position="340"/>
    </location>
</feature>
<keyword evidence="9 10" id="KW-0472">Membrane</keyword>
<feature type="transmembrane region" description="Helical" evidence="10">
    <location>
        <begin position="667"/>
        <end position="689"/>
    </location>
</feature>
<dbReference type="EMBL" id="JAGVSJ010000002">
    <property type="protein sequence ID" value="MBX8631168.1"/>
    <property type="molecule type" value="Genomic_DNA"/>
</dbReference>
<dbReference type="GO" id="GO:0016020">
    <property type="term" value="C:membrane"/>
    <property type="evidence" value="ECO:0007669"/>
    <property type="project" value="InterPro"/>
</dbReference>
<dbReference type="InterPro" id="IPR008250">
    <property type="entry name" value="ATPase_P-typ_transduc_dom_A_sf"/>
</dbReference>
<evidence type="ECO:0000256" key="5">
    <source>
        <dbReference type="ARBA" id="ARBA00022741"/>
    </source>
</evidence>
<dbReference type="GO" id="GO:0005524">
    <property type="term" value="F:ATP binding"/>
    <property type="evidence" value="ECO:0007669"/>
    <property type="project" value="UniProtKB-KW"/>
</dbReference>
<comment type="similarity">
    <text evidence="2">Belongs to the cation transport ATPase (P-type) (TC 3.A.3) family. Type IB subfamily.</text>
</comment>
<evidence type="ECO:0000256" key="9">
    <source>
        <dbReference type="ARBA" id="ARBA00023136"/>
    </source>
</evidence>
<protein>
    <submittedName>
        <fullName evidence="12">Heavy metal translocating P-type ATPase</fullName>
    </submittedName>
</protein>
<dbReference type="Pfam" id="PF00702">
    <property type="entry name" value="Hydrolase"/>
    <property type="match status" value="1"/>
</dbReference>
<dbReference type="InterPro" id="IPR011017">
    <property type="entry name" value="TRASH_dom"/>
</dbReference>
<dbReference type="SFLD" id="SFLDS00003">
    <property type="entry name" value="Haloacid_Dehalogenase"/>
    <property type="match status" value="1"/>
</dbReference>
<dbReference type="NCBIfam" id="TIGR01525">
    <property type="entry name" value="ATPase-IB_hvy"/>
    <property type="match status" value="1"/>
</dbReference>
<dbReference type="InterPro" id="IPR027256">
    <property type="entry name" value="P-typ_ATPase_IB"/>
</dbReference>
<dbReference type="NCBIfam" id="TIGR01511">
    <property type="entry name" value="ATPase-IB1_Cu"/>
    <property type="match status" value="1"/>
</dbReference>
<name>A0A8J8CA66_9ARCH</name>
<dbReference type="GO" id="GO:0016887">
    <property type="term" value="F:ATP hydrolysis activity"/>
    <property type="evidence" value="ECO:0007669"/>
    <property type="project" value="InterPro"/>
</dbReference>
<dbReference type="NCBIfam" id="TIGR01494">
    <property type="entry name" value="ATPase_P-type"/>
    <property type="match status" value="1"/>
</dbReference>
<dbReference type="Gene3D" id="2.70.150.10">
    <property type="entry name" value="Calcium-transporting ATPase, cytoplasmic transduction domain A"/>
    <property type="match status" value="1"/>
</dbReference>
<dbReference type="Gene3D" id="3.40.1110.10">
    <property type="entry name" value="Calcium-transporting ATPase, cytoplasmic domain N"/>
    <property type="match status" value="1"/>
</dbReference>
<dbReference type="SMART" id="SM00746">
    <property type="entry name" value="TRASH"/>
    <property type="match status" value="1"/>
</dbReference>
<evidence type="ECO:0000256" key="7">
    <source>
        <dbReference type="ARBA" id="ARBA00022967"/>
    </source>
</evidence>
<dbReference type="GO" id="GO:0012505">
    <property type="term" value="C:endomembrane system"/>
    <property type="evidence" value="ECO:0007669"/>
    <property type="project" value="UniProtKB-SubCell"/>
</dbReference>
<keyword evidence="3 10" id="KW-0812">Transmembrane</keyword>
<dbReference type="SUPFAM" id="SSF81653">
    <property type="entry name" value="Calcium ATPase, transduction domain A"/>
    <property type="match status" value="1"/>
</dbReference>
<proteinExistence type="inferred from homology"/>
<evidence type="ECO:0000259" key="11">
    <source>
        <dbReference type="SMART" id="SM00746"/>
    </source>
</evidence>
<evidence type="ECO:0000313" key="13">
    <source>
        <dbReference type="Proteomes" id="UP000716004"/>
    </source>
</evidence>
<dbReference type="SUPFAM" id="SSF56784">
    <property type="entry name" value="HAD-like"/>
    <property type="match status" value="1"/>
</dbReference>
<evidence type="ECO:0000256" key="8">
    <source>
        <dbReference type="ARBA" id="ARBA00022989"/>
    </source>
</evidence>
<feature type="transmembrane region" description="Helical" evidence="10">
    <location>
        <begin position="50"/>
        <end position="69"/>
    </location>
</feature>
<feature type="transmembrane region" description="Helical" evidence="10">
    <location>
        <begin position="106"/>
        <end position="128"/>
    </location>
</feature>
<accession>A0A8J8CA66</accession>
<feature type="transmembrane region" description="Helical" evidence="10">
    <location>
        <begin position="75"/>
        <end position="94"/>
    </location>
</feature>
<feature type="transmembrane region" description="Helical" evidence="10">
    <location>
        <begin position="134"/>
        <end position="153"/>
    </location>
</feature>